<gene>
    <name evidence="1" type="ORF">SAMN05444392_10895</name>
</gene>
<evidence type="ECO:0000313" key="1">
    <source>
        <dbReference type="EMBL" id="SHF14190.1"/>
    </source>
</evidence>
<dbReference type="AlphaFoldDB" id="A0A1M4Z843"/>
<organism evidence="1 2">
    <name type="scientific">Seinonella peptonophila</name>
    <dbReference type="NCBI Taxonomy" id="112248"/>
    <lineage>
        <taxon>Bacteria</taxon>
        <taxon>Bacillati</taxon>
        <taxon>Bacillota</taxon>
        <taxon>Bacilli</taxon>
        <taxon>Bacillales</taxon>
        <taxon>Thermoactinomycetaceae</taxon>
        <taxon>Seinonella</taxon>
    </lineage>
</organism>
<keyword evidence="2" id="KW-1185">Reference proteome</keyword>
<proteinExistence type="predicted"/>
<sequence>MDLEREKMIVKSLFNKKYQQRILFELASTNKRLKVTCRLNYPYEVIRNQYLIQIPPPNSYYLDILDLLKEYGANDSCYAISNKSKIDGKHLTLTEGLEHAVGHGLPSLISCIPDRLAYLECEQEYGPPDRFIIYREK</sequence>
<dbReference type="Proteomes" id="UP000184476">
    <property type="component" value="Unassembled WGS sequence"/>
</dbReference>
<protein>
    <submittedName>
        <fullName evidence="1">Uncharacterized protein</fullName>
    </submittedName>
</protein>
<reference evidence="1 2" key="1">
    <citation type="submission" date="2016-11" db="EMBL/GenBank/DDBJ databases">
        <authorList>
            <person name="Jaros S."/>
            <person name="Januszkiewicz K."/>
            <person name="Wedrychowicz H."/>
        </authorList>
    </citation>
    <scope>NUCLEOTIDE SEQUENCE [LARGE SCALE GENOMIC DNA]</scope>
    <source>
        <strain evidence="1 2">DSM 44666</strain>
    </source>
</reference>
<dbReference type="OrthoDB" id="2354360at2"/>
<evidence type="ECO:0000313" key="2">
    <source>
        <dbReference type="Proteomes" id="UP000184476"/>
    </source>
</evidence>
<name>A0A1M4Z843_9BACL</name>
<dbReference type="EMBL" id="FQVL01000008">
    <property type="protein sequence ID" value="SHF14190.1"/>
    <property type="molecule type" value="Genomic_DNA"/>
</dbReference>
<accession>A0A1M4Z843</accession>